<reference evidence="1 2" key="1">
    <citation type="submission" date="2023-06" db="EMBL/GenBank/DDBJ databases">
        <title>Aquibacillus rhizosphaerae LR5S19.</title>
        <authorList>
            <person name="Sun J.-Q."/>
        </authorList>
    </citation>
    <scope>NUCLEOTIDE SEQUENCE [LARGE SCALE GENOMIC DNA]</scope>
    <source>
        <strain evidence="1 2">LR5S19</strain>
    </source>
</reference>
<organism evidence="1 2">
    <name type="scientific">Aquibacillus rhizosphaerae</name>
    <dbReference type="NCBI Taxonomy" id="3051431"/>
    <lineage>
        <taxon>Bacteria</taxon>
        <taxon>Bacillati</taxon>
        <taxon>Bacillota</taxon>
        <taxon>Bacilli</taxon>
        <taxon>Bacillales</taxon>
        <taxon>Bacillaceae</taxon>
        <taxon>Aquibacillus</taxon>
    </lineage>
</organism>
<accession>A0ABT7L7D5</accession>
<evidence type="ECO:0000313" key="1">
    <source>
        <dbReference type="EMBL" id="MDL4841738.1"/>
    </source>
</evidence>
<sequence>MIVLFKKGLGQNQQELVREGQELLRKHGIAPVIGKENLIWAPNRVAGQQCVERLQHIVDKLKEVDSFGGTRERMVEMLKLLGEEAASMK</sequence>
<proteinExistence type="predicted"/>
<protein>
    <submittedName>
        <fullName evidence="1">Uncharacterized protein</fullName>
    </submittedName>
</protein>
<evidence type="ECO:0000313" key="2">
    <source>
        <dbReference type="Proteomes" id="UP001235343"/>
    </source>
</evidence>
<name>A0ABT7L7D5_9BACI</name>
<dbReference type="EMBL" id="JASTZU010000045">
    <property type="protein sequence ID" value="MDL4841738.1"/>
    <property type="molecule type" value="Genomic_DNA"/>
</dbReference>
<keyword evidence="2" id="KW-1185">Reference proteome</keyword>
<dbReference type="Proteomes" id="UP001235343">
    <property type="component" value="Unassembled WGS sequence"/>
</dbReference>
<comment type="caution">
    <text evidence="1">The sequence shown here is derived from an EMBL/GenBank/DDBJ whole genome shotgun (WGS) entry which is preliminary data.</text>
</comment>
<dbReference type="RefSeq" id="WP_285933024.1">
    <property type="nucleotide sequence ID" value="NZ_JASTZU010000045.1"/>
</dbReference>
<gene>
    <name evidence="1" type="ORF">QQS35_14960</name>
</gene>